<keyword evidence="5" id="KW-0808">Transferase</keyword>
<dbReference type="InterPro" id="IPR005907">
    <property type="entry name" value="G1P_thy_trans_s"/>
</dbReference>
<dbReference type="PATRIC" id="fig|284581.3.peg.413"/>
<evidence type="ECO:0000256" key="11">
    <source>
        <dbReference type="ARBA" id="ARBA00049336"/>
    </source>
</evidence>
<dbReference type="GO" id="GO:0046872">
    <property type="term" value="F:metal ion binding"/>
    <property type="evidence" value="ECO:0007669"/>
    <property type="project" value="UniProtKB-KW"/>
</dbReference>
<accession>A0A0M0LGX7</accession>
<keyword evidence="8" id="KW-0460">Magnesium</keyword>
<sequence>MKGVILAAGKGTRLRPFTQYVNKHLLPVGPYPMIFWPIYKLREAGITDILIVVNNREELMYQRLLGNGEGLGVSLQYVKQGEISGLAYAVGLAEEFVDGEKFVVLLGDNLFEDSLTSYVEKFRLQSEGAKVLLKEVEEPERYGIATLCEQTQSILHIEEKPSNPLSNYCVTGIYFYHEDVFERIKNVSQSDRGEFEITDVNKQYVKEKLMESETLPGWWLDAGTHRSLFQANQLAYQFLHERGDLT</sequence>
<dbReference type="RefSeq" id="WP_053399490.1">
    <property type="nucleotide sequence ID" value="NZ_JAUKEN010000002.1"/>
</dbReference>
<evidence type="ECO:0000313" key="14">
    <source>
        <dbReference type="Proteomes" id="UP000037558"/>
    </source>
</evidence>
<dbReference type="SUPFAM" id="SSF53448">
    <property type="entry name" value="Nucleotide-diphospho-sugar transferases"/>
    <property type="match status" value="1"/>
</dbReference>
<evidence type="ECO:0000256" key="5">
    <source>
        <dbReference type="ARBA" id="ARBA00022679"/>
    </source>
</evidence>
<evidence type="ECO:0000313" key="13">
    <source>
        <dbReference type="EMBL" id="KOO50340.1"/>
    </source>
</evidence>
<evidence type="ECO:0000256" key="7">
    <source>
        <dbReference type="ARBA" id="ARBA00022723"/>
    </source>
</evidence>
<keyword evidence="6" id="KW-0548">Nucleotidyltransferase</keyword>
<dbReference type="InterPro" id="IPR005835">
    <property type="entry name" value="NTP_transferase_dom"/>
</dbReference>
<proteinExistence type="inferred from homology"/>
<comment type="similarity">
    <text evidence="2">Belongs to the glucose-1-phosphate thymidylyltransferase family.</text>
</comment>
<keyword evidence="7" id="KW-0479">Metal-binding</keyword>
<organism evidence="13 14">
    <name type="scientific">Priestia koreensis</name>
    <dbReference type="NCBI Taxonomy" id="284581"/>
    <lineage>
        <taxon>Bacteria</taxon>
        <taxon>Bacillati</taxon>
        <taxon>Bacillota</taxon>
        <taxon>Bacilli</taxon>
        <taxon>Bacillales</taxon>
        <taxon>Bacillaceae</taxon>
        <taxon>Priestia</taxon>
    </lineage>
</organism>
<evidence type="ECO:0000256" key="9">
    <source>
        <dbReference type="ARBA" id="ARBA00032492"/>
    </source>
</evidence>
<protein>
    <recommendedName>
        <fullName evidence="4">Glucose-1-phosphate thymidylyltransferase</fullName>
        <ecNumber evidence="3">2.7.7.24</ecNumber>
    </recommendedName>
    <alternativeName>
        <fullName evidence="10">dTDP-glucose pyrophosphorylase</fullName>
    </alternativeName>
    <alternativeName>
        <fullName evidence="9">dTDP-glucose synthase</fullName>
    </alternativeName>
</protein>
<dbReference type="EMBL" id="LILC01000002">
    <property type="protein sequence ID" value="KOO50340.1"/>
    <property type="molecule type" value="Genomic_DNA"/>
</dbReference>
<comment type="cofactor">
    <cofactor evidence="1">
        <name>Mg(2+)</name>
        <dbReference type="ChEBI" id="CHEBI:18420"/>
    </cofactor>
</comment>
<dbReference type="Pfam" id="PF00483">
    <property type="entry name" value="NTP_transferase"/>
    <property type="match status" value="1"/>
</dbReference>
<evidence type="ECO:0000259" key="12">
    <source>
        <dbReference type="Pfam" id="PF00483"/>
    </source>
</evidence>
<dbReference type="EC" id="2.7.7.24" evidence="3"/>
<dbReference type="PANTHER" id="PTHR43532:SF1">
    <property type="entry name" value="GLUCOSE-1-PHOSPHATE THYMIDYLYLTRANSFERASE 1"/>
    <property type="match status" value="1"/>
</dbReference>
<dbReference type="GO" id="GO:0008879">
    <property type="term" value="F:glucose-1-phosphate thymidylyltransferase activity"/>
    <property type="evidence" value="ECO:0007669"/>
    <property type="project" value="UniProtKB-EC"/>
</dbReference>
<comment type="catalytic activity">
    <reaction evidence="11">
        <text>dTTP + alpha-D-glucose 1-phosphate + H(+) = dTDP-alpha-D-glucose + diphosphate</text>
        <dbReference type="Rhea" id="RHEA:15225"/>
        <dbReference type="ChEBI" id="CHEBI:15378"/>
        <dbReference type="ChEBI" id="CHEBI:33019"/>
        <dbReference type="ChEBI" id="CHEBI:37568"/>
        <dbReference type="ChEBI" id="CHEBI:57477"/>
        <dbReference type="ChEBI" id="CHEBI:58601"/>
        <dbReference type="EC" id="2.7.7.24"/>
    </reaction>
</comment>
<dbReference type="STRING" id="284581.AMD01_00840"/>
<evidence type="ECO:0000256" key="3">
    <source>
        <dbReference type="ARBA" id="ARBA00012461"/>
    </source>
</evidence>
<dbReference type="InterPro" id="IPR029044">
    <property type="entry name" value="Nucleotide-diphossugar_trans"/>
</dbReference>
<reference evidence="14" key="1">
    <citation type="submission" date="2015-08" db="EMBL/GenBank/DDBJ databases">
        <title>Fjat-14210 dsm16467.</title>
        <authorList>
            <person name="Liu B."/>
            <person name="Wang J."/>
            <person name="Zhu Y."/>
            <person name="Liu G."/>
            <person name="Chen Q."/>
            <person name="Chen Z."/>
            <person name="Lan J."/>
            <person name="Che J."/>
            <person name="Ge C."/>
            <person name="Shi H."/>
            <person name="Pan Z."/>
            <person name="Liu X."/>
        </authorList>
    </citation>
    <scope>NUCLEOTIDE SEQUENCE [LARGE SCALE GENOMIC DNA]</scope>
    <source>
        <strain evidence="14">DSM 16467</strain>
    </source>
</reference>
<gene>
    <name evidence="13" type="ORF">AMD01_00840</name>
</gene>
<dbReference type="PANTHER" id="PTHR43532">
    <property type="entry name" value="GLUCOSE-1-PHOSPHATE THYMIDYLYLTRANSFERASE"/>
    <property type="match status" value="1"/>
</dbReference>
<evidence type="ECO:0000256" key="4">
    <source>
        <dbReference type="ARBA" id="ARBA00017654"/>
    </source>
</evidence>
<comment type="caution">
    <text evidence="13">The sequence shown here is derived from an EMBL/GenBank/DDBJ whole genome shotgun (WGS) entry which is preliminary data.</text>
</comment>
<keyword evidence="14" id="KW-1185">Reference proteome</keyword>
<feature type="domain" description="Nucleotidyl transferase" evidence="12">
    <location>
        <begin position="2"/>
        <end position="234"/>
    </location>
</feature>
<evidence type="ECO:0000256" key="6">
    <source>
        <dbReference type="ARBA" id="ARBA00022695"/>
    </source>
</evidence>
<dbReference type="AlphaFoldDB" id="A0A0M0LGX7"/>
<evidence type="ECO:0000256" key="2">
    <source>
        <dbReference type="ARBA" id="ARBA00010480"/>
    </source>
</evidence>
<name>A0A0M0LGX7_9BACI</name>
<evidence type="ECO:0000256" key="8">
    <source>
        <dbReference type="ARBA" id="ARBA00022842"/>
    </source>
</evidence>
<dbReference type="Gene3D" id="3.90.550.10">
    <property type="entry name" value="Spore Coat Polysaccharide Biosynthesis Protein SpsA, Chain A"/>
    <property type="match status" value="1"/>
</dbReference>
<dbReference type="Proteomes" id="UP000037558">
    <property type="component" value="Unassembled WGS sequence"/>
</dbReference>
<evidence type="ECO:0000256" key="1">
    <source>
        <dbReference type="ARBA" id="ARBA00001946"/>
    </source>
</evidence>
<dbReference type="OrthoDB" id="9803871at2"/>
<evidence type="ECO:0000256" key="10">
    <source>
        <dbReference type="ARBA" id="ARBA00032598"/>
    </source>
</evidence>